<dbReference type="EMBL" id="JACVVK020000275">
    <property type="protein sequence ID" value="KAK7480746.1"/>
    <property type="molecule type" value="Genomic_DNA"/>
</dbReference>
<dbReference type="Proteomes" id="UP001519460">
    <property type="component" value="Unassembled WGS sequence"/>
</dbReference>
<sequence>MACRNEAVRQSFRQNDNQYTGGKNRSSSDLTDFSAYLTIHLRSSVLMKRQSGSHDVVSVVQRSCPASGLNTTHEASHMTTVVASAVNTQKLQVNMFWVMWIERNQTNHIKV</sequence>
<feature type="region of interest" description="Disordered" evidence="1">
    <location>
        <begin position="1"/>
        <end position="29"/>
    </location>
</feature>
<name>A0ABD0K148_9CAEN</name>
<evidence type="ECO:0000313" key="3">
    <source>
        <dbReference type="Proteomes" id="UP001519460"/>
    </source>
</evidence>
<dbReference type="AlphaFoldDB" id="A0ABD0K148"/>
<accession>A0ABD0K148</accession>
<protein>
    <submittedName>
        <fullName evidence="2">Uncharacterized protein</fullName>
    </submittedName>
</protein>
<keyword evidence="3" id="KW-1185">Reference proteome</keyword>
<evidence type="ECO:0000256" key="1">
    <source>
        <dbReference type="SAM" id="MobiDB-lite"/>
    </source>
</evidence>
<proteinExistence type="predicted"/>
<reference evidence="2 3" key="1">
    <citation type="journal article" date="2023" name="Sci. Data">
        <title>Genome assembly of the Korean intertidal mud-creeper Batillaria attramentaria.</title>
        <authorList>
            <person name="Patra A.K."/>
            <person name="Ho P.T."/>
            <person name="Jun S."/>
            <person name="Lee S.J."/>
            <person name="Kim Y."/>
            <person name="Won Y.J."/>
        </authorList>
    </citation>
    <scope>NUCLEOTIDE SEQUENCE [LARGE SCALE GENOMIC DNA]</scope>
    <source>
        <strain evidence="2">Wonlab-2016</strain>
    </source>
</reference>
<evidence type="ECO:0000313" key="2">
    <source>
        <dbReference type="EMBL" id="KAK7480746.1"/>
    </source>
</evidence>
<gene>
    <name evidence="2" type="ORF">BaRGS_00028007</name>
</gene>
<feature type="compositionally biased region" description="Polar residues" evidence="1">
    <location>
        <begin position="11"/>
        <end position="29"/>
    </location>
</feature>
<comment type="caution">
    <text evidence="2">The sequence shown here is derived from an EMBL/GenBank/DDBJ whole genome shotgun (WGS) entry which is preliminary data.</text>
</comment>
<organism evidence="2 3">
    <name type="scientific">Batillaria attramentaria</name>
    <dbReference type="NCBI Taxonomy" id="370345"/>
    <lineage>
        <taxon>Eukaryota</taxon>
        <taxon>Metazoa</taxon>
        <taxon>Spiralia</taxon>
        <taxon>Lophotrochozoa</taxon>
        <taxon>Mollusca</taxon>
        <taxon>Gastropoda</taxon>
        <taxon>Caenogastropoda</taxon>
        <taxon>Sorbeoconcha</taxon>
        <taxon>Cerithioidea</taxon>
        <taxon>Batillariidae</taxon>
        <taxon>Batillaria</taxon>
    </lineage>
</organism>